<evidence type="ECO:0000313" key="10">
    <source>
        <dbReference type="Proteomes" id="UP000005408"/>
    </source>
</evidence>
<keyword evidence="3 7" id="KW-0812">Transmembrane</keyword>
<dbReference type="GO" id="GO:0050982">
    <property type="term" value="P:detection of mechanical stimulus"/>
    <property type="evidence" value="ECO:0007669"/>
    <property type="project" value="TreeGrafter"/>
</dbReference>
<sequence length="1200" mass="138197">MQKLQVSRVSKLLKLAENVITPGCNNSHRTYNLADIQIIYSTLDALTRYQPYLTPEAVSTATNILNLVIDCLENETGDRTLSVSKMDKLALVAKAIHRVLDNLLNKMLPEKLQDLDKELSEEEIRSTIYRQTTRFLHESFLLKKYEGNITLDHKLINLRASLVFQIRKHEQSKQKLQRKLAKKNIPTIMKVLSVFIKVMEKTVALGDRLFLNGLHVLEIMIRKVSTNHLSNTEDPFFTSLYMKDDTENRCSYLTISIANFMKNPYIYGENSSIATSSVIKIEQNIIINSSVPNIGIATSKTFPTTSNFEYRKVLGIRDWTKYGFKVFLPGGICGKGACFLGIKPQTVESSKSRIKRTVSNVAVEEPFRNVTSLEQISLESLNLSIIFTTTGCRKWNEDTKGWTMEDCTVLPMSDLNNTVCRCTGNTFSSSFYIPPNVINFLTVWGKFDASNASVYGTLIGVFVIYVVAIIFLRREDKKDVQKWKVTFLSDHRPAHVYFYLISVHTGLRRDAGTKSNVQFIVTGELCDSGIRVLDDEKTKGFSASSVKKLFFGTTEPLGDLLYLRIWHDNSGPPGYQSWFLDKVIIDDLQSRDRYFFYCNKWLAIDDGDCKLDRIIPASAPNLISPKTRLTDETQTQITEHHLWLSLLLRPRQMESLTVVDPMKVLIIAITSSILFTNWMQENAPKINLWKLRKISLISRRFQDTNISEIAKYVLPTYDLVSEEERMDLRKKCQEKSKATSALRNLVFFIVYIIAIYLISYKERDQRAFHLKQNLDNHLFLGKDGFSTITDKKGFYTWLNETFIPTYYPVNNYASKPLTVVDRQWFQDMASIRVGPARLRQVRMKSGSCKYSKLVGTYPCIETYSERNEDQSLYCLEWKSFNDSSCGTNDYKNRFYTADSWKYTKASDIWGISRMGEYNTYSGGGYILKFVKDRENAYLLLKELVEHDWINRNTRAVFLEFTMYNPNVNLFVYAMLLTEFPEVGSALTWVDSRTFKPVLNFSSLGFDLVLAYFIFVFYYIFLLFKILRNCSQFGCKTFLKDPWNVVDCISTFLACSCFVTIVVKLDYTSKAVDMFYEDKMTAANRFINYGHIVIWDNAFNFFFAALVFVSTIQILKILGISAVRAETAGASNSLGMMHIVKNSFRNFVEFFFKPKKREKLEKYVLFKAKDEVNAGNTLVLLKDIIAVHFKVTKESNSREEE</sequence>
<keyword evidence="5 7" id="KW-0472">Membrane</keyword>
<name>A0A8W8NBB6_MAGGI</name>
<keyword evidence="4 7" id="KW-1133">Transmembrane helix</keyword>
<dbReference type="Gene3D" id="2.60.60.20">
    <property type="entry name" value="PLAT/LH2 domain"/>
    <property type="match status" value="1"/>
</dbReference>
<dbReference type="InterPro" id="IPR051223">
    <property type="entry name" value="Polycystin"/>
</dbReference>
<evidence type="ECO:0000256" key="4">
    <source>
        <dbReference type="ARBA" id="ARBA00022989"/>
    </source>
</evidence>
<proteinExistence type="inferred from homology"/>
<evidence type="ECO:0000259" key="8">
    <source>
        <dbReference type="PROSITE" id="PS50095"/>
    </source>
</evidence>
<comment type="caution">
    <text evidence="6">Lacks conserved residue(s) required for the propagation of feature annotation.</text>
</comment>
<accession>A0A8W8NBB6</accession>
<feature type="domain" description="PLAT" evidence="8">
    <location>
        <begin position="497"/>
        <end position="616"/>
    </location>
</feature>
<dbReference type="GO" id="GO:0016020">
    <property type="term" value="C:membrane"/>
    <property type="evidence" value="ECO:0007669"/>
    <property type="project" value="UniProtKB-SubCell"/>
</dbReference>
<evidence type="ECO:0000256" key="1">
    <source>
        <dbReference type="ARBA" id="ARBA00004141"/>
    </source>
</evidence>
<evidence type="ECO:0000256" key="5">
    <source>
        <dbReference type="ARBA" id="ARBA00023136"/>
    </source>
</evidence>
<organism evidence="9 10">
    <name type="scientific">Magallana gigas</name>
    <name type="common">Pacific oyster</name>
    <name type="synonym">Crassostrea gigas</name>
    <dbReference type="NCBI Taxonomy" id="29159"/>
    <lineage>
        <taxon>Eukaryota</taxon>
        <taxon>Metazoa</taxon>
        <taxon>Spiralia</taxon>
        <taxon>Lophotrochozoa</taxon>
        <taxon>Mollusca</taxon>
        <taxon>Bivalvia</taxon>
        <taxon>Autobranchia</taxon>
        <taxon>Pteriomorphia</taxon>
        <taxon>Ostreida</taxon>
        <taxon>Ostreoidea</taxon>
        <taxon>Ostreidae</taxon>
        <taxon>Magallana</taxon>
    </lineage>
</organism>
<dbReference type="Pfam" id="PF01477">
    <property type="entry name" value="PLAT"/>
    <property type="match status" value="1"/>
</dbReference>
<dbReference type="InterPro" id="IPR036392">
    <property type="entry name" value="PLAT/LH2_dom_sf"/>
</dbReference>
<comment type="similarity">
    <text evidence="2">Belongs to the polycystin family.</text>
</comment>
<evidence type="ECO:0000256" key="2">
    <source>
        <dbReference type="ARBA" id="ARBA00007200"/>
    </source>
</evidence>
<dbReference type="InterPro" id="IPR046791">
    <property type="entry name" value="Polycystin_dom"/>
</dbReference>
<dbReference type="GO" id="GO:0005262">
    <property type="term" value="F:calcium channel activity"/>
    <property type="evidence" value="ECO:0007669"/>
    <property type="project" value="TreeGrafter"/>
</dbReference>
<dbReference type="InterPro" id="IPR001024">
    <property type="entry name" value="PLAT/LH2_dom"/>
</dbReference>
<dbReference type="PANTHER" id="PTHR10877">
    <property type="entry name" value="POLYCYSTIN FAMILY MEMBER"/>
    <property type="match status" value="1"/>
</dbReference>
<dbReference type="AlphaFoldDB" id="A0A8W8NBB6"/>
<evidence type="ECO:0000313" key="9">
    <source>
        <dbReference type="EnsemblMetazoa" id="G6153.1:cds"/>
    </source>
</evidence>
<dbReference type="EnsemblMetazoa" id="G6153.1">
    <property type="protein sequence ID" value="G6153.1:cds"/>
    <property type="gene ID" value="G6153"/>
</dbReference>
<keyword evidence="10" id="KW-1185">Reference proteome</keyword>
<comment type="subcellular location">
    <subcellularLocation>
        <location evidence="1">Membrane</location>
        <topology evidence="1">Multi-pass membrane protein</topology>
    </subcellularLocation>
</comment>
<feature type="transmembrane region" description="Helical" evidence="7">
    <location>
        <begin position="1003"/>
        <end position="1023"/>
    </location>
</feature>
<dbReference type="PANTHER" id="PTHR10877:SF194">
    <property type="entry name" value="LOCATION OF VULVA DEFECTIVE 1"/>
    <property type="match status" value="1"/>
</dbReference>
<feature type="transmembrane region" description="Helical" evidence="7">
    <location>
        <begin position="1097"/>
        <end position="1117"/>
    </location>
</feature>
<feature type="transmembrane region" description="Helical" evidence="7">
    <location>
        <begin position="741"/>
        <end position="760"/>
    </location>
</feature>
<dbReference type="SUPFAM" id="SSF49723">
    <property type="entry name" value="Lipase/lipooxygenase domain (PLAT/LH2 domain)"/>
    <property type="match status" value="1"/>
</dbReference>
<protein>
    <recommendedName>
        <fullName evidence="8">PLAT domain-containing protein</fullName>
    </recommendedName>
</protein>
<dbReference type="Proteomes" id="UP000005408">
    <property type="component" value="Unassembled WGS sequence"/>
</dbReference>
<evidence type="ECO:0000256" key="7">
    <source>
        <dbReference type="SAM" id="Phobius"/>
    </source>
</evidence>
<dbReference type="SMART" id="SM00308">
    <property type="entry name" value="LH2"/>
    <property type="match status" value="1"/>
</dbReference>
<dbReference type="Pfam" id="PF20519">
    <property type="entry name" value="Polycystin_dom"/>
    <property type="match status" value="1"/>
</dbReference>
<feature type="transmembrane region" description="Helical" evidence="7">
    <location>
        <begin position="1044"/>
        <end position="1064"/>
    </location>
</feature>
<feature type="transmembrane region" description="Helical" evidence="7">
    <location>
        <begin position="452"/>
        <end position="472"/>
    </location>
</feature>
<evidence type="ECO:0000256" key="6">
    <source>
        <dbReference type="PROSITE-ProRule" id="PRU00152"/>
    </source>
</evidence>
<dbReference type="PROSITE" id="PS50095">
    <property type="entry name" value="PLAT"/>
    <property type="match status" value="1"/>
</dbReference>
<dbReference type="FunFam" id="2.60.60.20:FF:000022">
    <property type="entry name" value="Uncharacterized protein"/>
    <property type="match status" value="1"/>
</dbReference>
<reference evidence="9" key="1">
    <citation type="submission" date="2022-08" db="UniProtKB">
        <authorList>
            <consortium name="EnsemblMetazoa"/>
        </authorList>
    </citation>
    <scope>IDENTIFICATION</scope>
    <source>
        <strain evidence="9">05x7-T-G4-1.051#20</strain>
    </source>
</reference>
<evidence type="ECO:0000256" key="3">
    <source>
        <dbReference type="ARBA" id="ARBA00022692"/>
    </source>
</evidence>